<gene>
    <name evidence="1" type="ORF">HPB49_007568</name>
</gene>
<accession>A0ACB8C7Z9</accession>
<proteinExistence type="predicted"/>
<protein>
    <submittedName>
        <fullName evidence="1">Uncharacterized protein</fullName>
    </submittedName>
</protein>
<name>A0ACB8C7Z9_DERSI</name>
<evidence type="ECO:0000313" key="2">
    <source>
        <dbReference type="Proteomes" id="UP000821865"/>
    </source>
</evidence>
<sequence length="1139" mass="125801">MSDREVRSRKKRKAALEKGTADEGSKEKHKPQKHSDSELEDDASVTEPSATARIAFLVVFIALAMMVGAIFLALQSSSSLNAFYNEAEREANEDFIVAQEEMEVESQHYATDVEGSSELEPSVQSKEQSINLGTFSIDPTEPLQAPENAAFDSSQTSTLTQNFESFQTTDHTEGPVGQTSETVSSTLTETDVLSSTEILQPSEASEIKQDESAQALSLEATKVSEASSPPASEVATSTLETMALNADPLEEQAAITNEYDARIQKDLQESEELVEQSPEKALEKFKQLLQTHPQSPRANYGKALALEKVAELRKSNSILEQSIQAYLDVMKLPKVPHELYLRAGNKAVDRMRFRGIFTKAIKLQAEMSSKFPDNIGIKNQMAVSYLMIGQGKVAAGLLEQVLKQDPKNGFAKVHYGFILKTERNDLEGGIKYMSEGIATKEPGVIDGRFYLHLGDALQRTGQNDKALDAYKEGVKEGLFASVYQRSLYSVDGLKAQPWWDPKETPYASSVKELEKHWIDIKNEALSLMTDKVYTKPKTLSHLSGHKIERNCRLAPKTCALISQIPDAAGCKRGQAKFSVMHPGTHVWAHVGPTNCRLRSHLGLVVPAKVRIRVANETREWKEGKMLMFDDSFEHEVWHEGDSLRLVLIVDFWHPDLSANDNMDVETCDSLTSNGEIVVECIKDGTSKQPDDSAESKADNAGSSDKILKNSSITNGCPDTSAMGEEIDAAKSVNGTSDTGAMDEGRLTDKPSSEGDVVSVAEDSSKGNSEVLECGDSQQDSIPDEDTERTEPSEPSEDFQLPDGKGSDSVKSKETNSEDSTSSSTPRRTLKKKSKKVSKLSIMHAIAERLSGQAKGDFKGATRMEPKGDGESNASDSTSEATDERLPQDSKDLQCLVVVILLVCRCDFYIIKTSLSQQVKGLRYQVLYQGKTQFLCSDVCFKTFRSKQKLAPKKPAERDRCAVCQKEHTDGTGYYSSFGPCKPLCSADCLEKHQKVCCLCQKDLTKQAKGFLAPVGEKGHFKDFCSQECLERYERMNAFNAGNLVAHKCSACSTESTTKYQVKKYNFDMIERVESATTSHLFCSLNCVNLFRMLPAQYHLTMSDASIRNFCCYKCVITFQNQFKNLPLLTTTSPTVAQPQ</sequence>
<dbReference type="EMBL" id="CM023477">
    <property type="protein sequence ID" value="KAH7937051.1"/>
    <property type="molecule type" value="Genomic_DNA"/>
</dbReference>
<organism evidence="1 2">
    <name type="scientific">Dermacentor silvarum</name>
    <name type="common">Tick</name>
    <dbReference type="NCBI Taxonomy" id="543639"/>
    <lineage>
        <taxon>Eukaryota</taxon>
        <taxon>Metazoa</taxon>
        <taxon>Ecdysozoa</taxon>
        <taxon>Arthropoda</taxon>
        <taxon>Chelicerata</taxon>
        <taxon>Arachnida</taxon>
        <taxon>Acari</taxon>
        <taxon>Parasitiformes</taxon>
        <taxon>Ixodida</taxon>
        <taxon>Ixodoidea</taxon>
        <taxon>Ixodidae</taxon>
        <taxon>Rhipicephalinae</taxon>
        <taxon>Dermacentor</taxon>
    </lineage>
</organism>
<dbReference type="Proteomes" id="UP000821865">
    <property type="component" value="Chromosome 8"/>
</dbReference>
<keyword evidence="2" id="KW-1185">Reference proteome</keyword>
<comment type="caution">
    <text evidence="1">The sequence shown here is derived from an EMBL/GenBank/DDBJ whole genome shotgun (WGS) entry which is preliminary data.</text>
</comment>
<reference evidence="1" key="1">
    <citation type="submission" date="2020-05" db="EMBL/GenBank/DDBJ databases">
        <title>Large-scale comparative analyses of tick genomes elucidate their genetic diversity and vector capacities.</title>
        <authorList>
            <person name="Jia N."/>
            <person name="Wang J."/>
            <person name="Shi W."/>
            <person name="Du L."/>
            <person name="Sun Y."/>
            <person name="Zhan W."/>
            <person name="Jiang J."/>
            <person name="Wang Q."/>
            <person name="Zhang B."/>
            <person name="Ji P."/>
            <person name="Sakyi L.B."/>
            <person name="Cui X."/>
            <person name="Yuan T."/>
            <person name="Jiang B."/>
            <person name="Yang W."/>
            <person name="Lam T.T.-Y."/>
            <person name="Chang Q."/>
            <person name="Ding S."/>
            <person name="Wang X."/>
            <person name="Zhu J."/>
            <person name="Ruan X."/>
            <person name="Zhao L."/>
            <person name="Wei J."/>
            <person name="Que T."/>
            <person name="Du C."/>
            <person name="Cheng J."/>
            <person name="Dai P."/>
            <person name="Han X."/>
            <person name="Huang E."/>
            <person name="Gao Y."/>
            <person name="Liu J."/>
            <person name="Shao H."/>
            <person name="Ye R."/>
            <person name="Li L."/>
            <person name="Wei W."/>
            <person name="Wang X."/>
            <person name="Wang C."/>
            <person name="Yang T."/>
            <person name="Huo Q."/>
            <person name="Li W."/>
            <person name="Guo W."/>
            <person name="Chen H."/>
            <person name="Zhou L."/>
            <person name="Ni X."/>
            <person name="Tian J."/>
            <person name="Zhou Y."/>
            <person name="Sheng Y."/>
            <person name="Liu T."/>
            <person name="Pan Y."/>
            <person name="Xia L."/>
            <person name="Li J."/>
            <person name="Zhao F."/>
            <person name="Cao W."/>
        </authorList>
    </citation>
    <scope>NUCLEOTIDE SEQUENCE</scope>
    <source>
        <strain evidence="1">Dsil-2018</strain>
    </source>
</reference>
<evidence type="ECO:0000313" key="1">
    <source>
        <dbReference type="EMBL" id="KAH7937051.1"/>
    </source>
</evidence>